<evidence type="ECO:0000256" key="4">
    <source>
        <dbReference type="ARBA" id="ARBA00022475"/>
    </source>
</evidence>
<gene>
    <name evidence="16" type="ORF">SAMN05421687_10895</name>
</gene>
<evidence type="ECO:0000256" key="9">
    <source>
        <dbReference type="ARBA" id="ARBA00022777"/>
    </source>
</evidence>
<dbReference type="InterPro" id="IPR003661">
    <property type="entry name" value="HisK_dim/P_dom"/>
</dbReference>
<evidence type="ECO:0000256" key="11">
    <source>
        <dbReference type="ARBA" id="ARBA00022989"/>
    </source>
</evidence>
<keyword evidence="13 14" id="KW-0472">Membrane</keyword>
<dbReference type="RefSeq" id="WP_076559770.1">
    <property type="nucleotide sequence ID" value="NZ_FTOC01000008.1"/>
</dbReference>
<organism evidence="16 17">
    <name type="scientific">Salimicrobium flavidum</name>
    <dbReference type="NCBI Taxonomy" id="570947"/>
    <lineage>
        <taxon>Bacteria</taxon>
        <taxon>Bacillati</taxon>
        <taxon>Bacillota</taxon>
        <taxon>Bacilli</taxon>
        <taxon>Bacillales</taxon>
        <taxon>Bacillaceae</taxon>
        <taxon>Salimicrobium</taxon>
    </lineage>
</organism>
<accession>A0A1N7K053</accession>
<dbReference type="AlphaFoldDB" id="A0A1N7K053"/>
<evidence type="ECO:0000256" key="13">
    <source>
        <dbReference type="ARBA" id="ARBA00023136"/>
    </source>
</evidence>
<evidence type="ECO:0000256" key="3">
    <source>
        <dbReference type="ARBA" id="ARBA00012438"/>
    </source>
</evidence>
<dbReference type="Gene3D" id="1.10.287.130">
    <property type="match status" value="1"/>
</dbReference>
<reference evidence="17" key="1">
    <citation type="submission" date="2017-01" db="EMBL/GenBank/DDBJ databases">
        <authorList>
            <person name="Varghese N."/>
            <person name="Submissions S."/>
        </authorList>
    </citation>
    <scope>NUCLEOTIDE SEQUENCE [LARGE SCALE GENOMIC DNA]</scope>
    <source>
        <strain evidence="17">DSM 23127</strain>
    </source>
</reference>
<evidence type="ECO:0000256" key="6">
    <source>
        <dbReference type="ARBA" id="ARBA00022679"/>
    </source>
</evidence>
<dbReference type="EMBL" id="FTOC01000008">
    <property type="protein sequence ID" value="SIS54962.1"/>
    <property type="molecule type" value="Genomic_DNA"/>
</dbReference>
<dbReference type="InterPro" id="IPR003594">
    <property type="entry name" value="HATPase_dom"/>
</dbReference>
<keyword evidence="7 14" id="KW-0812">Transmembrane</keyword>
<comment type="catalytic activity">
    <reaction evidence="1">
        <text>ATP + protein L-histidine = ADP + protein N-phospho-L-histidine.</text>
        <dbReference type="EC" id="2.7.13.3"/>
    </reaction>
</comment>
<name>A0A1N7K053_9BACI</name>
<evidence type="ECO:0000256" key="10">
    <source>
        <dbReference type="ARBA" id="ARBA00022840"/>
    </source>
</evidence>
<dbReference type="CDD" id="cd00082">
    <property type="entry name" value="HisKA"/>
    <property type="match status" value="1"/>
</dbReference>
<dbReference type="GO" id="GO:0004721">
    <property type="term" value="F:phosphoprotein phosphatase activity"/>
    <property type="evidence" value="ECO:0007669"/>
    <property type="project" value="TreeGrafter"/>
</dbReference>
<evidence type="ECO:0000259" key="15">
    <source>
        <dbReference type="PROSITE" id="PS50109"/>
    </source>
</evidence>
<dbReference type="InterPro" id="IPR004358">
    <property type="entry name" value="Sig_transdc_His_kin-like_C"/>
</dbReference>
<dbReference type="GO" id="GO:0000155">
    <property type="term" value="F:phosphorelay sensor kinase activity"/>
    <property type="evidence" value="ECO:0007669"/>
    <property type="project" value="InterPro"/>
</dbReference>
<keyword evidence="12" id="KW-0902">Two-component regulatory system</keyword>
<sequence length="331" mass="38849">MKLFIQEHMLLFLVQVIQFSGIAFLLYMDGYTNVSMLLYIFGLGFFFLFVYLIYQYVTRRRVYERLEKPLNHLDEAMEDSGQAPLAEALDLFMKRQYRVYQQSLMEAERQKEEHLMFMERWVHQMKTPLSVIELTSKEVDEPASSNIREETDRMKNGLQNVLYMARMRSVEDDFKVEPVALGEAVQAVVDENKRFFIRNRVYPKLETTNTFVETDKKWLEFILHQLMQNAVKYSAGKAQQIVISNYQVEDRYVLEVKDFGIGIPPEDQRRVYDPFFTGEHGRTYRESTGMGLYLVKEISDHLNHGIEMESVVGEGTTFRITFSGAQSLFSS</sequence>
<feature type="domain" description="Histidine kinase" evidence="15">
    <location>
        <begin position="120"/>
        <end position="326"/>
    </location>
</feature>
<dbReference type="SUPFAM" id="SSF55874">
    <property type="entry name" value="ATPase domain of HSP90 chaperone/DNA topoisomerase II/histidine kinase"/>
    <property type="match status" value="1"/>
</dbReference>
<dbReference type="InterPro" id="IPR050351">
    <property type="entry name" value="BphY/WalK/GraS-like"/>
</dbReference>
<evidence type="ECO:0000256" key="8">
    <source>
        <dbReference type="ARBA" id="ARBA00022741"/>
    </source>
</evidence>
<evidence type="ECO:0000256" key="2">
    <source>
        <dbReference type="ARBA" id="ARBA00004651"/>
    </source>
</evidence>
<evidence type="ECO:0000256" key="14">
    <source>
        <dbReference type="SAM" id="Phobius"/>
    </source>
</evidence>
<evidence type="ECO:0000313" key="17">
    <source>
        <dbReference type="Proteomes" id="UP000187608"/>
    </source>
</evidence>
<dbReference type="STRING" id="570947.SAMN05421687_10895"/>
<proteinExistence type="predicted"/>
<dbReference type="OrthoDB" id="9780487at2"/>
<evidence type="ECO:0000256" key="1">
    <source>
        <dbReference type="ARBA" id="ARBA00000085"/>
    </source>
</evidence>
<dbReference type="PANTHER" id="PTHR45453:SF2">
    <property type="entry name" value="HISTIDINE KINASE"/>
    <property type="match status" value="1"/>
</dbReference>
<evidence type="ECO:0000256" key="5">
    <source>
        <dbReference type="ARBA" id="ARBA00022553"/>
    </source>
</evidence>
<keyword evidence="11 14" id="KW-1133">Transmembrane helix</keyword>
<dbReference type="PROSITE" id="PS50109">
    <property type="entry name" value="HIS_KIN"/>
    <property type="match status" value="1"/>
</dbReference>
<dbReference type="PRINTS" id="PR00344">
    <property type="entry name" value="BCTRLSENSOR"/>
</dbReference>
<keyword evidence="17" id="KW-1185">Reference proteome</keyword>
<dbReference type="InterPro" id="IPR005467">
    <property type="entry name" value="His_kinase_dom"/>
</dbReference>
<evidence type="ECO:0000256" key="7">
    <source>
        <dbReference type="ARBA" id="ARBA00022692"/>
    </source>
</evidence>
<dbReference type="GO" id="GO:0005524">
    <property type="term" value="F:ATP binding"/>
    <property type="evidence" value="ECO:0007669"/>
    <property type="project" value="UniProtKB-KW"/>
</dbReference>
<evidence type="ECO:0000256" key="12">
    <source>
        <dbReference type="ARBA" id="ARBA00023012"/>
    </source>
</evidence>
<keyword evidence="9 16" id="KW-0418">Kinase</keyword>
<keyword evidence="6" id="KW-0808">Transferase</keyword>
<keyword evidence="4" id="KW-1003">Cell membrane</keyword>
<dbReference type="SMART" id="SM00387">
    <property type="entry name" value="HATPase_c"/>
    <property type="match status" value="1"/>
</dbReference>
<dbReference type="InterPro" id="IPR036890">
    <property type="entry name" value="HATPase_C_sf"/>
</dbReference>
<evidence type="ECO:0000313" key="16">
    <source>
        <dbReference type="EMBL" id="SIS54962.1"/>
    </source>
</evidence>
<dbReference type="Proteomes" id="UP000187608">
    <property type="component" value="Unassembled WGS sequence"/>
</dbReference>
<keyword evidence="8" id="KW-0547">Nucleotide-binding</keyword>
<keyword evidence="5" id="KW-0597">Phosphoprotein</keyword>
<dbReference type="EC" id="2.7.13.3" evidence="3"/>
<dbReference type="PANTHER" id="PTHR45453">
    <property type="entry name" value="PHOSPHATE REGULON SENSOR PROTEIN PHOR"/>
    <property type="match status" value="1"/>
</dbReference>
<dbReference type="Gene3D" id="3.30.565.10">
    <property type="entry name" value="Histidine kinase-like ATPase, C-terminal domain"/>
    <property type="match status" value="1"/>
</dbReference>
<feature type="transmembrane region" description="Helical" evidence="14">
    <location>
        <begin position="9"/>
        <end position="28"/>
    </location>
</feature>
<dbReference type="GO" id="GO:0005886">
    <property type="term" value="C:plasma membrane"/>
    <property type="evidence" value="ECO:0007669"/>
    <property type="project" value="UniProtKB-SubCell"/>
</dbReference>
<keyword evidence="10" id="KW-0067">ATP-binding</keyword>
<dbReference type="GO" id="GO:0016036">
    <property type="term" value="P:cellular response to phosphate starvation"/>
    <property type="evidence" value="ECO:0007669"/>
    <property type="project" value="TreeGrafter"/>
</dbReference>
<protein>
    <recommendedName>
        <fullName evidence="3">histidine kinase</fullName>
        <ecNumber evidence="3">2.7.13.3</ecNumber>
    </recommendedName>
</protein>
<comment type="subcellular location">
    <subcellularLocation>
        <location evidence="2">Cell membrane</location>
        <topology evidence="2">Multi-pass membrane protein</topology>
    </subcellularLocation>
</comment>
<dbReference type="Pfam" id="PF02518">
    <property type="entry name" value="HATPase_c"/>
    <property type="match status" value="1"/>
</dbReference>
<feature type="transmembrane region" description="Helical" evidence="14">
    <location>
        <begin position="34"/>
        <end position="54"/>
    </location>
</feature>